<gene>
    <name evidence="1" type="ORF">QAD02_008032</name>
</gene>
<sequence>MTLEGSSQPNRLEEIRRQIEEASREEIETIPTTDALIRERIRELNKTLEKLPNNNERLPLLEARRLALIGALEFHRDDLQYATSPSPLEIEAAESNKLLRTSGVHNIDTYGLDSEEEYGPPSPAPSNASLEPTTSTIQQAPLTPPSEPETSDNQAGTTSEAATQTDATQTTATVTEPKEPTSTAIETDISATATSTE</sequence>
<protein>
    <submittedName>
        <fullName evidence="1">Uncharacterized protein</fullName>
    </submittedName>
</protein>
<evidence type="ECO:0000313" key="2">
    <source>
        <dbReference type="Proteomes" id="UP001239111"/>
    </source>
</evidence>
<name>A0ACC2N5A0_9HYME</name>
<dbReference type="EMBL" id="CM056744">
    <property type="protein sequence ID" value="KAJ8666370.1"/>
    <property type="molecule type" value="Genomic_DNA"/>
</dbReference>
<comment type="caution">
    <text evidence="1">The sequence shown here is derived from an EMBL/GenBank/DDBJ whole genome shotgun (WGS) entry which is preliminary data.</text>
</comment>
<accession>A0ACC2N5A0</accession>
<proteinExistence type="predicted"/>
<organism evidence="1 2">
    <name type="scientific">Eretmocerus hayati</name>
    <dbReference type="NCBI Taxonomy" id="131215"/>
    <lineage>
        <taxon>Eukaryota</taxon>
        <taxon>Metazoa</taxon>
        <taxon>Ecdysozoa</taxon>
        <taxon>Arthropoda</taxon>
        <taxon>Hexapoda</taxon>
        <taxon>Insecta</taxon>
        <taxon>Pterygota</taxon>
        <taxon>Neoptera</taxon>
        <taxon>Endopterygota</taxon>
        <taxon>Hymenoptera</taxon>
        <taxon>Apocrita</taxon>
        <taxon>Proctotrupomorpha</taxon>
        <taxon>Chalcidoidea</taxon>
        <taxon>Aphelinidae</taxon>
        <taxon>Aphelininae</taxon>
        <taxon>Eretmocerus</taxon>
    </lineage>
</organism>
<reference evidence="1" key="1">
    <citation type="submission" date="2023-04" db="EMBL/GenBank/DDBJ databases">
        <title>A chromosome-level genome assembly of the parasitoid wasp Eretmocerus hayati.</title>
        <authorList>
            <person name="Zhong Y."/>
            <person name="Liu S."/>
            <person name="Liu Y."/>
        </authorList>
    </citation>
    <scope>NUCLEOTIDE SEQUENCE</scope>
    <source>
        <strain evidence="1">ZJU_SS_LIU_2023</strain>
    </source>
</reference>
<keyword evidence="2" id="KW-1185">Reference proteome</keyword>
<dbReference type="Proteomes" id="UP001239111">
    <property type="component" value="Chromosome 4"/>
</dbReference>
<evidence type="ECO:0000313" key="1">
    <source>
        <dbReference type="EMBL" id="KAJ8666370.1"/>
    </source>
</evidence>